<gene>
    <name evidence="1" type="ORF">J2T15_003924</name>
</gene>
<dbReference type="InterPro" id="IPR043751">
    <property type="entry name" value="DUF5696"/>
</dbReference>
<evidence type="ECO:0000313" key="2">
    <source>
        <dbReference type="Proteomes" id="UP001229346"/>
    </source>
</evidence>
<dbReference type="RefSeq" id="WP_307205810.1">
    <property type="nucleotide sequence ID" value="NZ_JAUSSU010000007.1"/>
</dbReference>
<comment type="caution">
    <text evidence="1">The sequence shown here is derived from an EMBL/GenBank/DDBJ whole genome shotgun (WGS) entry which is preliminary data.</text>
</comment>
<dbReference type="Pfam" id="PF18952">
    <property type="entry name" value="DUF5696"/>
    <property type="match status" value="1"/>
</dbReference>
<protein>
    <submittedName>
        <fullName evidence="1">Uncharacterized protein</fullName>
    </submittedName>
</protein>
<organism evidence="1 2">
    <name type="scientific">Paenibacillus harenae</name>
    <dbReference type="NCBI Taxonomy" id="306543"/>
    <lineage>
        <taxon>Bacteria</taxon>
        <taxon>Bacillati</taxon>
        <taxon>Bacillota</taxon>
        <taxon>Bacilli</taxon>
        <taxon>Bacillales</taxon>
        <taxon>Paenibacillaceae</taxon>
        <taxon>Paenibacillus</taxon>
    </lineage>
</organism>
<proteinExistence type="predicted"/>
<reference evidence="1 2" key="1">
    <citation type="submission" date="2023-07" db="EMBL/GenBank/DDBJ databases">
        <title>Sorghum-associated microbial communities from plants grown in Nebraska, USA.</title>
        <authorList>
            <person name="Schachtman D."/>
        </authorList>
    </citation>
    <scope>NUCLEOTIDE SEQUENCE [LARGE SCALE GENOMIC DNA]</scope>
    <source>
        <strain evidence="1 2">CC482</strain>
    </source>
</reference>
<dbReference type="EMBL" id="JAUSSU010000007">
    <property type="protein sequence ID" value="MDQ0114469.1"/>
    <property type="molecule type" value="Genomic_DNA"/>
</dbReference>
<dbReference type="Proteomes" id="UP001229346">
    <property type="component" value="Unassembled WGS sequence"/>
</dbReference>
<keyword evidence="2" id="KW-1185">Reference proteome</keyword>
<evidence type="ECO:0000313" key="1">
    <source>
        <dbReference type="EMBL" id="MDQ0114469.1"/>
    </source>
</evidence>
<name>A0ABT9U4A1_PAEHA</name>
<accession>A0ABT9U4A1</accession>
<sequence>MKIRGKGKLMATAAAIVVLAVIVLVVAQVADRSDTAALKTFEAPSSSASVPEVGEPITVKEGALAAENGKFQLYWIDAFGQVRIRNKTTGKEWSGVPKTEKALPPNQVKLISNSLVIYYTEGKEIVSTNPAKEKAVVNASSIDDGLRIDYDFETLGLKLAVMYRLTDQGLDVTMPFSLIEETSNKRLTGVELFPFLDAGAPGDPGALFVPDGSGAIMTFDEKKSPSVDFYSEYIYGGDHAFQKAVYEQVSALRFETIAKSPREKIALPVFGLYKGNRAFLGIVTQGAADAKINAYPAGVQNIPLFRISTQFVYRQGDSIFVGANSEVPLMQRDMIPGDRSIRYIFLEDDKANYVGMAESYREYLLKEEGVAPSSDLQPRLQIRLFGGVEQTEVIGNSFVKMTTFEQARTIIDRFIAAGVPNLEVTYEGWSADGLLGDQPAHFPAAAGLGGNKELKKLAAYLKEKDIPLYGAANYVKPFSESSAVKPGRDAIRGLNKEVMNVYKPWVTNMQMSRELYYLLKPWRVYDRYIDKEAGKFSDVGFTGVQLDYMGEMIYSDLTEPVFNRAQTIEVWRRSMDHMRESTGRSAVNYGFSYALGHVDRINDIPVDFSQYIYLDEAVPFYQIAIHGLIPYSATPANLADDPRVYKLKLLEFGAMPSYKLSHSPTSDLRRSRIDAVFNGAYQNWIESATAEYEEISSILEPLAGLSIVDHELLASGVKRTTYEDGTSIIVNYNPGEVRVEGKAIAGFGYKVLKGGNESS</sequence>